<feature type="domain" description="Major facilitator superfamily (MFS) profile" evidence="8">
    <location>
        <begin position="38"/>
        <end position="498"/>
    </location>
</feature>
<dbReference type="InterPro" id="IPR011701">
    <property type="entry name" value="MFS"/>
</dbReference>
<dbReference type="FunFam" id="1.20.1250.20:FF:000034">
    <property type="entry name" value="MFS general substrate transporter"/>
    <property type="match status" value="1"/>
</dbReference>
<proteinExistence type="predicted"/>
<accession>A0A1E3BQ24</accession>
<keyword evidence="4 7" id="KW-1133">Transmembrane helix</keyword>
<organism evidence="9 10">
    <name type="scientific">Aspergillus cristatus</name>
    <name type="common">Chinese Fuzhuan brick tea-fermentation fungus</name>
    <name type="synonym">Eurotium cristatum</name>
    <dbReference type="NCBI Taxonomy" id="573508"/>
    <lineage>
        <taxon>Eukaryota</taxon>
        <taxon>Fungi</taxon>
        <taxon>Dikarya</taxon>
        <taxon>Ascomycota</taxon>
        <taxon>Pezizomycotina</taxon>
        <taxon>Eurotiomycetes</taxon>
        <taxon>Eurotiomycetidae</taxon>
        <taxon>Eurotiales</taxon>
        <taxon>Aspergillaceae</taxon>
        <taxon>Aspergillus</taxon>
        <taxon>Aspergillus subgen. Aspergillus</taxon>
    </lineage>
</organism>
<sequence length="498" mass="55518">MPGLLSDNDTKNDRQKEVAVELGQRSSSSTDPRDELPPLIYTTEAKLLRKIDLRLLPCVSGLVLLCYLDRSNVANAMVYGLKEDLNISGVQVSTALTMFFITYILFEIPWNITLKRLTPRVWLSICMLGFGLTTMCTGFAQNYGGFVATRLVLGIAEAGIFPGCAYLMGSWYRRREAQRRFSLYLSATCLATAFGGLIAAAIGNMDGICSLSGWRWIFIIEGILTVLLALVCFAFLPNFPEQAKWLTDEEREYVRARLRAEQGSSALNHRITVRDVWEVIKDPKVIITGILHLSVSVPGTMGTYFAPTIIESLGIYSRIETQWHTVPVWMVAFVLTLVVAYGSDKIGNRYALTIVCAVISIVGYAILFETDNVQVRYAALFLAIAGVHALMPLEVCWNAMNLGGHHRRAVGSAWQVSVGSLGGIIGTYAFRDEDAPEYRFSYALCIGFTCSSAALCTVYLGWCWWLNRQRASQGWGRDMSEEEKERLGDRSPSYRLML</sequence>
<name>A0A1E3BQ24_ASPCR</name>
<evidence type="ECO:0000256" key="4">
    <source>
        <dbReference type="ARBA" id="ARBA00022989"/>
    </source>
</evidence>
<evidence type="ECO:0000313" key="10">
    <source>
        <dbReference type="Proteomes" id="UP000094569"/>
    </source>
</evidence>
<feature type="region of interest" description="Disordered" evidence="6">
    <location>
        <begin position="1"/>
        <end position="36"/>
    </location>
</feature>
<comment type="caution">
    <text evidence="9">The sequence shown here is derived from an EMBL/GenBank/DDBJ whole genome shotgun (WGS) entry which is preliminary data.</text>
</comment>
<feature type="transmembrane region" description="Helical" evidence="7">
    <location>
        <begin position="350"/>
        <end position="368"/>
    </location>
</feature>
<comment type="subcellular location">
    <subcellularLocation>
        <location evidence="1">Membrane</location>
        <topology evidence="1">Multi-pass membrane protein</topology>
    </subcellularLocation>
</comment>
<evidence type="ECO:0000256" key="2">
    <source>
        <dbReference type="ARBA" id="ARBA00022448"/>
    </source>
</evidence>
<evidence type="ECO:0000256" key="3">
    <source>
        <dbReference type="ARBA" id="ARBA00022692"/>
    </source>
</evidence>
<evidence type="ECO:0000313" key="9">
    <source>
        <dbReference type="EMBL" id="ODM23055.1"/>
    </source>
</evidence>
<dbReference type="VEuPathDB" id="FungiDB:SI65_00644"/>
<protein>
    <recommendedName>
        <fullName evidence="8">Major facilitator superfamily (MFS) profile domain-containing protein</fullName>
    </recommendedName>
</protein>
<feature type="transmembrane region" description="Helical" evidence="7">
    <location>
        <begin position="441"/>
        <end position="465"/>
    </location>
</feature>
<keyword evidence="2" id="KW-0813">Transport</keyword>
<feature type="transmembrane region" description="Helical" evidence="7">
    <location>
        <begin position="90"/>
        <end position="109"/>
    </location>
</feature>
<gene>
    <name evidence="9" type="ORF">SI65_00644</name>
</gene>
<feature type="transmembrane region" description="Helical" evidence="7">
    <location>
        <begin position="285"/>
        <end position="306"/>
    </location>
</feature>
<feature type="transmembrane region" description="Helical" evidence="7">
    <location>
        <begin position="214"/>
        <end position="236"/>
    </location>
</feature>
<dbReference type="PROSITE" id="PS50850">
    <property type="entry name" value="MFS"/>
    <property type="match status" value="1"/>
</dbReference>
<dbReference type="AlphaFoldDB" id="A0A1E3BQ24"/>
<feature type="transmembrane region" description="Helical" evidence="7">
    <location>
        <begin position="326"/>
        <end position="343"/>
    </location>
</feature>
<dbReference type="GO" id="GO:0022857">
    <property type="term" value="F:transmembrane transporter activity"/>
    <property type="evidence" value="ECO:0007669"/>
    <property type="project" value="InterPro"/>
</dbReference>
<feature type="transmembrane region" description="Helical" evidence="7">
    <location>
        <begin position="181"/>
        <end position="202"/>
    </location>
</feature>
<dbReference type="FunFam" id="1.20.1250.20:FF:000068">
    <property type="entry name" value="MFS general substrate transporter"/>
    <property type="match status" value="1"/>
</dbReference>
<feature type="compositionally biased region" description="Basic and acidic residues" evidence="6">
    <location>
        <begin position="8"/>
        <end position="19"/>
    </location>
</feature>
<dbReference type="PANTHER" id="PTHR43791">
    <property type="entry name" value="PERMEASE-RELATED"/>
    <property type="match status" value="1"/>
</dbReference>
<keyword evidence="10" id="KW-1185">Reference proteome</keyword>
<dbReference type="GO" id="GO:0005886">
    <property type="term" value="C:plasma membrane"/>
    <property type="evidence" value="ECO:0007669"/>
    <property type="project" value="TreeGrafter"/>
</dbReference>
<evidence type="ECO:0000256" key="1">
    <source>
        <dbReference type="ARBA" id="ARBA00004141"/>
    </source>
</evidence>
<dbReference type="PANTHER" id="PTHR43791:SF46">
    <property type="entry name" value="MAJOR FACILITATOR SUPERFAMILY (MFS) PROFILE DOMAIN-CONTAINING PROTEIN-RELATED"/>
    <property type="match status" value="1"/>
</dbReference>
<reference evidence="9 10" key="1">
    <citation type="journal article" date="2016" name="BMC Genomics">
        <title>Comparative genomic and transcriptomic analyses of the Fuzhuan brick tea-fermentation fungus Aspergillus cristatus.</title>
        <authorList>
            <person name="Ge Y."/>
            <person name="Wang Y."/>
            <person name="Liu Y."/>
            <person name="Tan Y."/>
            <person name="Ren X."/>
            <person name="Zhang X."/>
            <person name="Hyde K.D."/>
            <person name="Liu Y."/>
            <person name="Liu Z."/>
        </authorList>
    </citation>
    <scope>NUCLEOTIDE SEQUENCE [LARGE SCALE GENOMIC DNA]</scope>
    <source>
        <strain evidence="9 10">GZAAS20.1005</strain>
    </source>
</reference>
<evidence type="ECO:0000256" key="6">
    <source>
        <dbReference type="SAM" id="MobiDB-lite"/>
    </source>
</evidence>
<evidence type="ECO:0000259" key="8">
    <source>
        <dbReference type="PROSITE" id="PS50850"/>
    </source>
</evidence>
<dbReference type="InterPro" id="IPR020846">
    <property type="entry name" value="MFS_dom"/>
</dbReference>
<feature type="transmembrane region" description="Helical" evidence="7">
    <location>
        <begin position="121"/>
        <end position="141"/>
    </location>
</feature>
<feature type="transmembrane region" description="Helical" evidence="7">
    <location>
        <begin position="147"/>
        <end position="169"/>
    </location>
</feature>
<dbReference type="SUPFAM" id="SSF103473">
    <property type="entry name" value="MFS general substrate transporter"/>
    <property type="match status" value="1"/>
</dbReference>
<dbReference type="InterPro" id="IPR036259">
    <property type="entry name" value="MFS_trans_sf"/>
</dbReference>
<dbReference type="OrthoDB" id="2985014at2759"/>
<evidence type="ECO:0000256" key="7">
    <source>
        <dbReference type="SAM" id="Phobius"/>
    </source>
</evidence>
<feature type="region of interest" description="Disordered" evidence="6">
    <location>
        <begin position="477"/>
        <end position="498"/>
    </location>
</feature>
<evidence type="ECO:0000256" key="5">
    <source>
        <dbReference type="ARBA" id="ARBA00023136"/>
    </source>
</evidence>
<dbReference type="Gene3D" id="1.20.1250.20">
    <property type="entry name" value="MFS general substrate transporter like domains"/>
    <property type="match status" value="2"/>
</dbReference>
<dbReference type="Proteomes" id="UP000094569">
    <property type="component" value="Unassembled WGS sequence"/>
</dbReference>
<dbReference type="EMBL" id="JXNT01000001">
    <property type="protein sequence ID" value="ODM23055.1"/>
    <property type="molecule type" value="Genomic_DNA"/>
</dbReference>
<keyword evidence="3 7" id="KW-0812">Transmembrane</keyword>
<feature type="transmembrane region" description="Helical" evidence="7">
    <location>
        <begin position="409"/>
        <end position="429"/>
    </location>
</feature>
<keyword evidence="5 7" id="KW-0472">Membrane</keyword>
<dbReference type="Pfam" id="PF07690">
    <property type="entry name" value="MFS_1"/>
    <property type="match status" value="1"/>
</dbReference>
<feature type="transmembrane region" description="Helical" evidence="7">
    <location>
        <begin position="374"/>
        <end position="397"/>
    </location>
</feature>